<feature type="region of interest" description="Disordered" evidence="1">
    <location>
        <begin position="134"/>
        <end position="182"/>
    </location>
</feature>
<accession>A0A2B4S390</accession>
<protein>
    <submittedName>
        <fullName evidence="2">Uncharacterized protein</fullName>
    </submittedName>
</protein>
<gene>
    <name evidence="2" type="ORF">AWC38_SpisGene10212</name>
</gene>
<comment type="caution">
    <text evidence="2">The sequence shown here is derived from an EMBL/GenBank/DDBJ whole genome shotgun (WGS) entry which is preliminary data.</text>
</comment>
<feature type="compositionally biased region" description="Polar residues" evidence="1">
    <location>
        <begin position="169"/>
        <end position="182"/>
    </location>
</feature>
<evidence type="ECO:0000256" key="1">
    <source>
        <dbReference type="SAM" id="MobiDB-lite"/>
    </source>
</evidence>
<evidence type="ECO:0000313" key="2">
    <source>
        <dbReference type="EMBL" id="PFX25174.1"/>
    </source>
</evidence>
<feature type="compositionally biased region" description="Basic and acidic residues" evidence="1">
    <location>
        <begin position="139"/>
        <end position="155"/>
    </location>
</feature>
<sequence>MDAAISEAIQSTVNVLVGRLTDSLTGVIEARLGSLAQRFFEENGATVGKAVKKARRENYTCKRKGNQQPLDHELEVLDKFDAATSVLKNKSYDKVKAALEEGTGIISKRIKAIEITYKSEFGWQNVNEYMSDELASDSDNEKRMCRAERRAERKIKEKRRRQPRPFTRGGSQSTASNVASNSQSPLQAIMHGVDNNTFLERAEGVCFSLGIGTPVSPKMSHSWGDIVSEEEREEILRGERERRRDDEDRRGMRIQRRVRLERRERRNGRSTGDLRDRLSTNREYQEPFINLIMSPIKIY</sequence>
<proteinExistence type="predicted"/>
<evidence type="ECO:0000313" key="3">
    <source>
        <dbReference type="Proteomes" id="UP000225706"/>
    </source>
</evidence>
<name>A0A2B4S390_STYPI</name>
<keyword evidence="3" id="KW-1185">Reference proteome</keyword>
<dbReference type="Proteomes" id="UP000225706">
    <property type="component" value="Unassembled WGS sequence"/>
</dbReference>
<organism evidence="2 3">
    <name type="scientific">Stylophora pistillata</name>
    <name type="common">Smooth cauliflower coral</name>
    <dbReference type="NCBI Taxonomy" id="50429"/>
    <lineage>
        <taxon>Eukaryota</taxon>
        <taxon>Metazoa</taxon>
        <taxon>Cnidaria</taxon>
        <taxon>Anthozoa</taxon>
        <taxon>Hexacorallia</taxon>
        <taxon>Scleractinia</taxon>
        <taxon>Astrocoeniina</taxon>
        <taxon>Pocilloporidae</taxon>
        <taxon>Stylophora</taxon>
    </lineage>
</organism>
<reference evidence="3" key="1">
    <citation type="journal article" date="2017" name="bioRxiv">
        <title>Comparative analysis of the genomes of Stylophora pistillata and Acropora digitifera provides evidence for extensive differences between species of corals.</title>
        <authorList>
            <person name="Voolstra C.R."/>
            <person name="Li Y."/>
            <person name="Liew Y.J."/>
            <person name="Baumgarten S."/>
            <person name="Zoccola D."/>
            <person name="Flot J.-F."/>
            <person name="Tambutte S."/>
            <person name="Allemand D."/>
            <person name="Aranda M."/>
        </authorList>
    </citation>
    <scope>NUCLEOTIDE SEQUENCE [LARGE SCALE GENOMIC DNA]</scope>
</reference>
<dbReference type="AlphaFoldDB" id="A0A2B4S390"/>
<dbReference type="EMBL" id="LSMT01000157">
    <property type="protein sequence ID" value="PFX25174.1"/>
    <property type="molecule type" value="Genomic_DNA"/>
</dbReference>